<dbReference type="GO" id="GO:0090422">
    <property type="term" value="F:thiamine pyrophosphate transmembrane transporter activity"/>
    <property type="evidence" value="ECO:0007669"/>
    <property type="project" value="UniProtKB-ARBA"/>
</dbReference>
<comment type="function">
    <text evidence="9">Mitochondrial transporter mediating uptake of thiamine diphosphate into mitochondria. It is not clear if the antiporter activity is affected by the membrane potential or by the proton electrochemical gradient.</text>
</comment>
<dbReference type="Pfam" id="PF00153">
    <property type="entry name" value="Mito_carr"/>
    <property type="match status" value="3"/>
</dbReference>
<keyword evidence="3 14" id="KW-0813">Transport</keyword>
<dbReference type="FunFam" id="1.50.40.10:FF:000011">
    <property type="entry name" value="Mitochondrial thiamine pyrophosphate carrier 1"/>
    <property type="match status" value="1"/>
</dbReference>
<dbReference type="InterPro" id="IPR023395">
    <property type="entry name" value="MCP_dom_sf"/>
</dbReference>
<reference evidence="15" key="1">
    <citation type="submission" date="2015-12" db="EMBL/GenBank/DDBJ databases">
        <title>De novo transcriptome assembly of four potential Pierce s Disease insect vectors from Arizona vineyards.</title>
        <authorList>
            <person name="Tassone E.E."/>
        </authorList>
    </citation>
    <scope>NUCLEOTIDE SEQUENCE</scope>
</reference>
<comment type="subcellular location">
    <subcellularLocation>
        <location evidence="1">Mitochondrion membrane</location>
        <topology evidence="1">Multi-pass membrane protein</topology>
    </subcellularLocation>
</comment>
<feature type="repeat" description="Solcar" evidence="13">
    <location>
        <begin position="11"/>
        <end position="104"/>
    </location>
</feature>
<evidence type="ECO:0000256" key="2">
    <source>
        <dbReference type="ARBA" id="ARBA00006375"/>
    </source>
</evidence>
<dbReference type="EMBL" id="GEDC01002177">
    <property type="protein sequence ID" value="JAS35121.1"/>
    <property type="molecule type" value="Transcribed_RNA"/>
</dbReference>
<evidence type="ECO:0000256" key="6">
    <source>
        <dbReference type="ARBA" id="ARBA00022989"/>
    </source>
</evidence>
<dbReference type="Gene3D" id="1.50.40.10">
    <property type="entry name" value="Mitochondrial carrier domain"/>
    <property type="match status" value="1"/>
</dbReference>
<keyword evidence="4 13" id="KW-0812">Transmembrane</keyword>
<protein>
    <recommendedName>
        <fullName evidence="10">Mitochondrial thiamine pyrophosphate carrier</fullName>
    </recommendedName>
    <alternativeName>
        <fullName evidence="11">Solute carrier family 25 member 19</fullName>
    </alternativeName>
</protein>
<dbReference type="PANTHER" id="PTHR24089">
    <property type="entry name" value="SOLUTE CARRIER FAMILY 25"/>
    <property type="match status" value="1"/>
</dbReference>
<evidence type="ECO:0000256" key="12">
    <source>
        <dbReference type="ARBA" id="ARBA00050799"/>
    </source>
</evidence>
<evidence type="ECO:0000256" key="8">
    <source>
        <dbReference type="ARBA" id="ARBA00023136"/>
    </source>
</evidence>
<dbReference type="PROSITE" id="PS50920">
    <property type="entry name" value="SOLCAR"/>
    <property type="match status" value="3"/>
</dbReference>
<accession>A0A1B6DEY2</accession>
<organism evidence="15">
    <name type="scientific">Clastoptera arizonana</name>
    <name type="common">Arizona spittle bug</name>
    <dbReference type="NCBI Taxonomy" id="38151"/>
    <lineage>
        <taxon>Eukaryota</taxon>
        <taxon>Metazoa</taxon>
        <taxon>Ecdysozoa</taxon>
        <taxon>Arthropoda</taxon>
        <taxon>Hexapoda</taxon>
        <taxon>Insecta</taxon>
        <taxon>Pterygota</taxon>
        <taxon>Neoptera</taxon>
        <taxon>Paraneoptera</taxon>
        <taxon>Hemiptera</taxon>
        <taxon>Auchenorrhyncha</taxon>
        <taxon>Cercopoidea</taxon>
        <taxon>Clastopteridae</taxon>
        <taxon>Clastoptera</taxon>
    </lineage>
</organism>
<dbReference type="InterPro" id="IPR018108">
    <property type="entry name" value="MCP_transmembrane"/>
</dbReference>
<feature type="repeat" description="Solcar" evidence="13">
    <location>
        <begin position="218"/>
        <end position="313"/>
    </location>
</feature>
<comment type="similarity">
    <text evidence="2 14">Belongs to the mitochondrial carrier (TC 2.A.29) family.</text>
</comment>
<dbReference type="SUPFAM" id="SSF103506">
    <property type="entry name" value="Mitochondrial carrier"/>
    <property type="match status" value="1"/>
</dbReference>
<evidence type="ECO:0000313" key="16">
    <source>
        <dbReference type="EMBL" id="JAS35121.1"/>
    </source>
</evidence>
<evidence type="ECO:0000256" key="9">
    <source>
        <dbReference type="ARBA" id="ARBA00037549"/>
    </source>
</evidence>
<dbReference type="GO" id="GO:0031966">
    <property type="term" value="C:mitochondrial membrane"/>
    <property type="evidence" value="ECO:0007669"/>
    <property type="project" value="UniProtKB-SubCell"/>
</dbReference>
<evidence type="ECO:0000313" key="15">
    <source>
        <dbReference type="EMBL" id="JAS24237.1"/>
    </source>
</evidence>
<proteinExistence type="inferred from homology"/>
<gene>
    <name evidence="15" type="ORF">g.28971</name>
    <name evidence="17" type="ORF">g.28972</name>
    <name evidence="16" type="ORF">g.28973</name>
</gene>
<keyword evidence="7" id="KW-0496">Mitochondrion</keyword>
<dbReference type="AlphaFoldDB" id="A0A1B6DEY2"/>
<name>A0A1B6DEY2_9HEMI</name>
<dbReference type="EMBL" id="GEDC01013061">
    <property type="protein sequence ID" value="JAS24237.1"/>
    <property type="molecule type" value="Transcribed_RNA"/>
</dbReference>
<evidence type="ECO:0000256" key="5">
    <source>
        <dbReference type="ARBA" id="ARBA00022737"/>
    </source>
</evidence>
<dbReference type="PRINTS" id="PR00926">
    <property type="entry name" value="MITOCARRIER"/>
</dbReference>
<dbReference type="InterPro" id="IPR002067">
    <property type="entry name" value="MCP"/>
</dbReference>
<evidence type="ECO:0000256" key="10">
    <source>
        <dbReference type="ARBA" id="ARBA00040836"/>
    </source>
</evidence>
<evidence type="ECO:0000256" key="13">
    <source>
        <dbReference type="PROSITE-ProRule" id="PRU00282"/>
    </source>
</evidence>
<evidence type="ECO:0000313" key="17">
    <source>
        <dbReference type="EMBL" id="JAS35509.1"/>
    </source>
</evidence>
<sequence length="317" mass="35106">MMDENKKTGIPTKTVSAIAGGISGASTRFFCQPFDVIKIRFQLQVEPISTKHIEAKYTGIRQAMLLITKEEGIRALWKGHIPAQMLSIVYGVVQFTAFDFLKDEMEKIYPDSNKRALVNFICGSLSGCAATLASFPFDVIRTRLVAQGNYKPIYSNMRIALYHMYLKEGPYSLWKGLTPSLIQSAPQAGTQFAFYKFFKGLFVKTYWLGKENEGEGDLFISGSLLAGSLAGLSSKCVTYPFDLARKRMQIQGFQRARTGFGKSFFCTGLISCLVTTVGGEGIIGLFKGLTPSLVKAIITNSLIFSIYEKTCQVLMLL</sequence>
<evidence type="ECO:0000256" key="14">
    <source>
        <dbReference type="RuleBase" id="RU000488"/>
    </source>
</evidence>
<keyword evidence="5" id="KW-0677">Repeat</keyword>
<evidence type="ECO:0000256" key="7">
    <source>
        <dbReference type="ARBA" id="ARBA00023128"/>
    </source>
</evidence>
<evidence type="ECO:0000256" key="3">
    <source>
        <dbReference type="ARBA" id="ARBA00022448"/>
    </source>
</evidence>
<comment type="catalytic activity">
    <reaction evidence="12">
        <text>thiamine phosphate(out) + thiamine diphosphate(in) = thiamine phosphate(in) + thiamine diphosphate(out)</text>
        <dbReference type="Rhea" id="RHEA:73383"/>
        <dbReference type="ChEBI" id="CHEBI:37575"/>
        <dbReference type="ChEBI" id="CHEBI:58937"/>
    </reaction>
</comment>
<evidence type="ECO:0000256" key="1">
    <source>
        <dbReference type="ARBA" id="ARBA00004225"/>
    </source>
</evidence>
<feature type="repeat" description="Solcar" evidence="13">
    <location>
        <begin position="114"/>
        <end position="201"/>
    </location>
</feature>
<evidence type="ECO:0000256" key="11">
    <source>
        <dbReference type="ARBA" id="ARBA00041879"/>
    </source>
</evidence>
<keyword evidence="6" id="KW-1133">Transmembrane helix</keyword>
<keyword evidence="8 13" id="KW-0472">Membrane</keyword>
<evidence type="ECO:0000256" key="4">
    <source>
        <dbReference type="ARBA" id="ARBA00022692"/>
    </source>
</evidence>
<dbReference type="EMBL" id="GEDC01001789">
    <property type="protein sequence ID" value="JAS35509.1"/>
    <property type="molecule type" value="Transcribed_RNA"/>
</dbReference>